<name>A0A0G3GVR2_9CORY</name>
<keyword evidence="3" id="KW-1185">Reference proteome</keyword>
<protein>
    <submittedName>
        <fullName evidence="2">Uncharacterized protein</fullName>
    </submittedName>
</protein>
<gene>
    <name evidence="2" type="ORF">CEPID_05465</name>
</gene>
<feature type="transmembrane region" description="Helical" evidence="1">
    <location>
        <begin position="39"/>
        <end position="55"/>
    </location>
</feature>
<proteinExistence type="predicted"/>
<dbReference type="AlphaFoldDB" id="A0A0G3GVR2"/>
<sequence>MLYLYLMAGVLISLGLTLLCKVIDWFIASLRGTRPVITPKLILIGHLVLAALALVENRHPLVIIEMAVFLVTGLLISWVGREFRRIPNR</sequence>
<dbReference type="KEGG" id="cei:CEPID_05465"/>
<reference evidence="2 3" key="1">
    <citation type="submission" date="2015-05" db="EMBL/GenBank/DDBJ databases">
        <title>Complete genome sequence of Corynebacterium epidermidicanis DSM 45586, isolated from the skin of a dog suffering from pruritus.</title>
        <authorList>
            <person name="Ruckert C."/>
            <person name="Albersmeier A."/>
            <person name="Winkler A."/>
            <person name="Tauch A."/>
        </authorList>
    </citation>
    <scope>NUCLEOTIDE SEQUENCE [LARGE SCALE GENOMIC DNA]</scope>
    <source>
        <strain evidence="2 3">DSM 45586</strain>
    </source>
</reference>
<dbReference type="EMBL" id="CP011541">
    <property type="protein sequence ID" value="AKK02962.1"/>
    <property type="molecule type" value="Genomic_DNA"/>
</dbReference>
<dbReference type="PATRIC" id="fig|1050174.4.peg.1109"/>
<feature type="transmembrane region" description="Helical" evidence="1">
    <location>
        <begin position="61"/>
        <end position="80"/>
    </location>
</feature>
<keyword evidence="1" id="KW-1133">Transmembrane helix</keyword>
<dbReference type="Proteomes" id="UP000035368">
    <property type="component" value="Chromosome"/>
</dbReference>
<organism evidence="2 3">
    <name type="scientific">Corynebacterium epidermidicanis</name>
    <dbReference type="NCBI Taxonomy" id="1050174"/>
    <lineage>
        <taxon>Bacteria</taxon>
        <taxon>Bacillati</taxon>
        <taxon>Actinomycetota</taxon>
        <taxon>Actinomycetes</taxon>
        <taxon>Mycobacteriales</taxon>
        <taxon>Corynebacteriaceae</taxon>
        <taxon>Corynebacterium</taxon>
    </lineage>
</organism>
<keyword evidence="1" id="KW-0812">Transmembrane</keyword>
<keyword evidence="1" id="KW-0472">Membrane</keyword>
<accession>A0A0G3GVR2</accession>
<evidence type="ECO:0000313" key="2">
    <source>
        <dbReference type="EMBL" id="AKK02962.1"/>
    </source>
</evidence>
<evidence type="ECO:0000256" key="1">
    <source>
        <dbReference type="SAM" id="Phobius"/>
    </source>
</evidence>
<evidence type="ECO:0000313" key="3">
    <source>
        <dbReference type="Proteomes" id="UP000035368"/>
    </source>
</evidence>
<feature type="transmembrane region" description="Helical" evidence="1">
    <location>
        <begin position="6"/>
        <end position="27"/>
    </location>
</feature>